<name>A0A423X6G4_9PEZI</name>
<reference evidence="2 3" key="1">
    <citation type="submission" date="2015-09" db="EMBL/GenBank/DDBJ databases">
        <title>Host preference determinants of Valsa canker pathogens revealed by comparative genomics.</title>
        <authorList>
            <person name="Yin Z."/>
            <person name="Huang L."/>
        </authorList>
    </citation>
    <scope>NUCLEOTIDE SEQUENCE [LARGE SCALE GENOMIC DNA]</scope>
    <source>
        <strain evidence="2 3">03-1</strain>
    </source>
</reference>
<organism evidence="2 3">
    <name type="scientific">Cytospora schulzeri</name>
    <dbReference type="NCBI Taxonomy" id="448051"/>
    <lineage>
        <taxon>Eukaryota</taxon>
        <taxon>Fungi</taxon>
        <taxon>Dikarya</taxon>
        <taxon>Ascomycota</taxon>
        <taxon>Pezizomycotina</taxon>
        <taxon>Sordariomycetes</taxon>
        <taxon>Sordariomycetidae</taxon>
        <taxon>Diaporthales</taxon>
        <taxon>Cytosporaceae</taxon>
        <taxon>Cytospora</taxon>
    </lineage>
</organism>
<keyword evidence="3" id="KW-1185">Reference proteome</keyword>
<protein>
    <submittedName>
        <fullName evidence="2">Uncharacterized protein</fullName>
    </submittedName>
</protein>
<comment type="caution">
    <text evidence="2">The sequence shown here is derived from an EMBL/GenBank/DDBJ whole genome shotgun (WGS) entry which is preliminary data.</text>
</comment>
<accession>A0A423X6G4</accession>
<sequence>MADRPGQTIQPADNCLSYDWGVHPAVFAARAVGRSPEEHEKLERMLAARRARGTSSPAVAYVRRRMNGSGDVAAEQEELRRQQEQEQRQLEVPRQGGRAEEEEIARFRASAAPQRQCDHRPSSSPLRQALDGSAAQRRTALLAPFGFTRGRPAKGYARGAGWHRRGWRDMGEMWIDVKIGSEYTEGQDVDEDLTMEGFVEQVQIDFQERTDYRPKGEQTWDLLFRMKCLRKILVDTEAQGLRGADVLVRDLFDGGETVDYQVYNEHGVKLLPSNY</sequence>
<evidence type="ECO:0000313" key="3">
    <source>
        <dbReference type="Proteomes" id="UP000283895"/>
    </source>
</evidence>
<dbReference type="EMBL" id="LKEA01000002">
    <property type="protein sequence ID" value="ROW11472.1"/>
    <property type="molecule type" value="Genomic_DNA"/>
</dbReference>
<evidence type="ECO:0000256" key="1">
    <source>
        <dbReference type="SAM" id="MobiDB-lite"/>
    </source>
</evidence>
<proteinExistence type="predicted"/>
<feature type="compositionally biased region" description="Basic and acidic residues" evidence="1">
    <location>
        <begin position="77"/>
        <end position="91"/>
    </location>
</feature>
<dbReference type="OrthoDB" id="2841597at2759"/>
<gene>
    <name evidence="2" type="ORF">VMCG_01164</name>
</gene>
<dbReference type="Proteomes" id="UP000283895">
    <property type="component" value="Unassembled WGS sequence"/>
</dbReference>
<evidence type="ECO:0000313" key="2">
    <source>
        <dbReference type="EMBL" id="ROW11472.1"/>
    </source>
</evidence>
<feature type="region of interest" description="Disordered" evidence="1">
    <location>
        <begin position="69"/>
        <end position="133"/>
    </location>
</feature>
<dbReference type="AlphaFoldDB" id="A0A423X6G4"/>